<dbReference type="AlphaFoldDB" id="A0A2W4YQD4"/>
<evidence type="ECO:0000313" key="4">
    <source>
        <dbReference type="Proteomes" id="UP000249467"/>
    </source>
</evidence>
<evidence type="ECO:0000313" key="3">
    <source>
        <dbReference type="EMBL" id="PZO45078.1"/>
    </source>
</evidence>
<proteinExistence type="predicted"/>
<dbReference type="CDD" id="cd17557">
    <property type="entry name" value="REC_Rcp-like"/>
    <property type="match status" value="1"/>
</dbReference>
<dbReference type="Proteomes" id="UP000249467">
    <property type="component" value="Unassembled WGS sequence"/>
</dbReference>
<dbReference type="GO" id="GO:0000160">
    <property type="term" value="P:phosphorelay signal transduction system"/>
    <property type="evidence" value="ECO:0007669"/>
    <property type="project" value="InterPro"/>
</dbReference>
<reference evidence="3 4" key="1">
    <citation type="submission" date="2018-04" db="EMBL/GenBank/DDBJ databases">
        <authorList>
            <person name="Go L.Y."/>
            <person name="Mitchell J.A."/>
        </authorList>
    </citation>
    <scope>NUCLEOTIDE SEQUENCE [LARGE SCALE GENOMIC DNA]</scope>
    <source>
        <strain evidence="3">ULC066bin1</strain>
    </source>
</reference>
<gene>
    <name evidence="3" type="ORF">DCF19_00880</name>
</gene>
<dbReference type="InterPro" id="IPR001789">
    <property type="entry name" value="Sig_transdc_resp-reg_receiver"/>
</dbReference>
<dbReference type="Pfam" id="PF00072">
    <property type="entry name" value="Response_reg"/>
    <property type="match status" value="1"/>
</dbReference>
<feature type="modified residue" description="4-aspartylphosphate" evidence="1">
    <location>
        <position position="69"/>
    </location>
</feature>
<feature type="domain" description="Response regulatory" evidence="2">
    <location>
        <begin position="11"/>
        <end position="136"/>
    </location>
</feature>
<dbReference type="InterPro" id="IPR052893">
    <property type="entry name" value="TCS_response_regulator"/>
</dbReference>
<keyword evidence="1" id="KW-0597">Phosphoprotein</keyword>
<sequence length="150" mass="17108">MIINQNYRPIEVLLVEDSPSDANLTIREFGKATIANNLYWVENGEDAMDYLHFRGTFAHVSRPDLILLDLNLPGMDGREVLSEVKADSDLKQIPIVILTTSTDEEDVLRSYNLNANCYVSKPIDIYDFIHAVKLINEFWLAAVKLPNLHF</sequence>
<dbReference type="InterPro" id="IPR011006">
    <property type="entry name" value="CheY-like_superfamily"/>
</dbReference>
<name>A0A2W4YQD4_9CYAN</name>
<dbReference type="EMBL" id="QBML01000001">
    <property type="protein sequence ID" value="PZO45078.1"/>
    <property type="molecule type" value="Genomic_DNA"/>
</dbReference>
<protein>
    <submittedName>
        <fullName evidence="3">Response regulator</fullName>
    </submittedName>
</protein>
<dbReference type="PANTHER" id="PTHR44520">
    <property type="entry name" value="RESPONSE REGULATOR RCP1-RELATED"/>
    <property type="match status" value="1"/>
</dbReference>
<dbReference type="PANTHER" id="PTHR44520:SF2">
    <property type="entry name" value="RESPONSE REGULATOR RCP1"/>
    <property type="match status" value="1"/>
</dbReference>
<evidence type="ECO:0000259" key="2">
    <source>
        <dbReference type="PROSITE" id="PS50110"/>
    </source>
</evidence>
<dbReference type="Gene3D" id="3.40.50.2300">
    <property type="match status" value="1"/>
</dbReference>
<dbReference type="SMART" id="SM00448">
    <property type="entry name" value="REC"/>
    <property type="match status" value="1"/>
</dbReference>
<organism evidence="3 4">
    <name type="scientific">Pseudanabaena frigida</name>
    <dbReference type="NCBI Taxonomy" id="945775"/>
    <lineage>
        <taxon>Bacteria</taxon>
        <taxon>Bacillati</taxon>
        <taxon>Cyanobacteriota</taxon>
        <taxon>Cyanophyceae</taxon>
        <taxon>Pseudanabaenales</taxon>
        <taxon>Pseudanabaenaceae</taxon>
        <taxon>Pseudanabaena</taxon>
    </lineage>
</organism>
<reference evidence="3 4" key="2">
    <citation type="submission" date="2018-06" db="EMBL/GenBank/DDBJ databases">
        <title>Metagenomic assembly of (sub)arctic Cyanobacteria and their associated microbiome from non-axenic cultures.</title>
        <authorList>
            <person name="Baurain D."/>
        </authorList>
    </citation>
    <scope>NUCLEOTIDE SEQUENCE [LARGE SCALE GENOMIC DNA]</scope>
    <source>
        <strain evidence="3">ULC066bin1</strain>
    </source>
</reference>
<dbReference type="PROSITE" id="PS50110">
    <property type="entry name" value="RESPONSE_REGULATORY"/>
    <property type="match status" value="1"/>
</dbReference>
<comment type="caution">
    <text evidence="3">The sequence shown here is derived from an EMBL/GenBank/DDBJ whole genome shotgun (WGS) entry which is preliminary data.</text>
</comment>
<dbReference type="SUPFAM" id="SSF52172">
    <property type="entry name" value="CheY-like"/>
    <property type="match status" value="1"/>
</dbReference>
<evidence type="ECO:0000256" key="1">
    <source>
        <dbReference type="PROSITE-ProRule" id="PRU00169"/>
    </source>
</evidence>
<accession>A0A2W4YQD4</accession>